<name>C4LD73_TOLAT</name>
<dbReference type="KEGG" id="tau:Tola_3015"/>
<evidence type="ECO:0000313" key="3">
    <source>
        <dbReference type="Proteomes" id="UP000009073"/>
    </source>
</evidence>
<organism evidence="2 3">
    <name type="scientific">Tolumonas auensis (strain DSM 9187 / NBRC 110442 / TA 4)</name>
    <dbReference type="NCBI Taxonomy" id="595494"/>
    <lineage>
        <taxon>Bacteria</taxon>
        <taxon>Pseudomonadati</taxon>
        <taxon>Pseudomonadota</taxon>
        <taxon>Gammaproteobacteria</taxon>
        <taxon>Aeromonadales</taxon>
        <taxon>Aeromonadaceae</taxon>
        <taxon>Tolumonas</taxon>
    </lineage>
</organism>
<evidence type="ECO:0008006" key="4">
    <source>
        <dbReference type="Google" id="ProtNLM"/>
    </source>
</evidence>
<feature type="transmembrane region" description="Helical" evidence="1">
    <location>
        <begin position="7"/>
        <end position="25"/>
    </location>
</feature>
<keyword evidence="3" id="KW-1185">Reference proteome</keyword>
<dbReference type="Pfam" id="PF06611">
    <property type="entry name" value="DUF1145"/>
    <property type="match status" value="1"/>
</dbReference>
<dbReference type="eggNOG" id="COG3776">
    <property type="taxonomic scope" value="Bacteria"/>
</dbReference>
<dbReference type="InterPro" id="IPR009525">
    <property type="entry name" value="DUF1145"/>
</dbReference>
<evidence type="ECO:0000313" key="2">
    <source>
        <dbReference type="EMBL" id="ACQ94604.1"/>
    </source>
</evidence>
<keyword evidence="1" id="KW-0812">Transmembrane</keyword>
<protein>
    <recommendedName>
        <fullName evidence="4">DUF1145 domain-containing protein</fullName>
    </recommendedName>
</protein>
<dbReference type="RefSeq" id="WP_015880053.1">
    <property type="nucleotide sequence ID" value="NC_012691.1"/>
</dbReference>
<sequence length="106" mass="12197">MKWLFLLLAKLIVMGFWLGSVYFTFIHPLEGKIHTLIPVFAVLVLMVHAIQAAIMTLVAKDMIKLTARDYIELLLFGFFRMIELRGAIYEAAQKKKAEIEAKRKEA</sequence>
<dbReference type="STRING" id="595494.Tola_3015"/>
<keyword evidence="1" id="KW-1133">Transmembrane helix</keyword>
<gene>
    <name evidence="2" type="ordered locus">Tola_3015</name>
</gene>
<feature type="transmembrane region" description="Helical" evidence="1">
    <location>
        <begin position="37"/>
        <end position="59"/>
    </location>
</feature>
<reference evidence="2 3" key="2">
    <citation type="journal article" date="2011" name="Stand. Genomic Sci.">
        <title>Complete genome sequence of Tolumonas auensis type strain (TA 4).</title>
        <authorList>
            <person name="Chertkov O."/>
            <person name="Copeland A."/>
            <person name="Lucas S."/>
            <person name="Lapidus A."/>
            <person name="Berry K.W."/>
            <person name="Detter J.C."/>
            <person name="Del Rio T.G."/>
            <person name="Hammon N."/>
            <person name="Dalin E."/>
            <person name="Tice H."/>
            <person name="Pitluck S."/>
            <person name="Richardson P."/>
            <person name="Bruce D."/>
            <person name="Goodwin L."/>
            <person name="Han C."/>
            <person name="Tapia R."/>
            <person name="Saunders E."/>
            <person name="Schmutz J."/>
            <person name="Brettin T."/>
            <person name="Larimer F."/>
            <person name="Land M."/>
            <person name="Hauser L."/>
            <person name="Spring S."/>
            <person name="Rohde M."/>
            <person name="Kyrpides N.C."/>
            <person name="Ivanova N."/>
            <person name="Goker M."/>
            <person name="Beller H.R."/>
            <person name="Klenk H.P."/>
            <person name="Woyke T."/>
        </authorList>
    </citation>
    <scope>NUCLEOTIDE SEQUENCE [LARGE SCALE GENOMIC DNA]</scope>
    <source>
        <strain evidence="3">DSM 9187 / TA4</strain>
    </source>
</reference>
<dbReference type="EMBL" id="CP001616">
    <property type="protein sequence ID" value="ACQ94604.1"/>
    <property type="molecule type" value="Genomic_DNA"/>
</dbReference>
<keyword evidence="1" id="KW-0472">Membrane</keyword>
<dbReference type="HOGENOM" id="CLU_2222052_0_0_6"/>
<dbReference type="OrthoDB" id="5591217at2"/>
<dbReference type="Proteomes" id="UP000009073">
    <property type="component" value="Chromosome"/>
</dbReference>
<reference evidence="3" key="1">
    <citation type="submission" date="2009-05" db="EMBL/GenBank/DDBJ databases">
        <title>Complete sequence of Tolumonas auensis DSM 9187.</title>
        <authorList>
            <consortium name="US DOE Joint Genome Institute"/>
            <person name="Lucas S."/>
            <person name="Copeland A."/>
            <person name="Lapidus A."/>
            <person name="Glavina del Rio T."/>
            <person name="Tice H."/>
            <person name="Bruce D."/>
            <person name="Goodwin L."/>
            <person name="Pitluck S."/>
            <person name="Chertkov O."/>
            <person name="Brettin T."/>
            <person name="Detter J.C."/>
            <person name="Han C."/>
            <person name="Larimer F."/>
            <person name="Land M."/>
            <person name="Hauser L."/>
            <person name="Kyrpides N."/>
            <person name="Mikhailova N."/>
            <person name="Spring S."/>
            <person name="Beller H."/>
        </authorList>
    </citation>
    <scope>NUCLEOTIDE SEQUENCE [LARGE SCALE GENOMIC DNA]</scope>
    <source>
        <strain evidence="3">DSM 9187 / TA4</strain>
    </source>
</reference>
<accession>C4LD73</accession>
<dbReference type="AlphaFoldDB" id="C4LD73"/>
<evidence type="ECO:0000256" key="1">
    <source>
        <dbReference type="SAM" id="Phobius"/>
    </source>
</evidence>
<proteinExistence type="predicted"/>